<protein>
    <submittedName>
        <fullName evidence="2">Uncharacterized protein</fullName>
    </submittedName>
</protein>
<evidence type="ECO:0000313" key="3">
    <source>
        <dbReference type="Proteomes" id="UP001358614"/>
    </source>
</evidence>
<accession>A0AAX4KWH8</accession>
<evidence type="ECO:0000256" key="1">
    <source>
        <dbReference type="SAM" id="MobiDB-lite"/>
    </source>
</evidence>
<feature type="region of interest" description="Disordered" evidence="1">
    <location>
        <begin position="1"/>
        <end position="68"/>
    </location>
</feature>
<proteinExistence type="predicted"/>
<keyword evidence="3" id="KW-1185">Reference proteome</keyword>
<evidence type="ECO:0000313" key="2">
    <source>
        <dbReference type="EMBL" id="WWD09940.1"/>
    </source>
</evidence>
<dbReference type="AlphaFoldDB" id="A0AAX4KWH8"/>
<dbReference type="Proteomes" id="UP001358614">
    <property type="component" value="Chromosome 3"/>
</dbReference>
<sequence length="195" mass="20966">MSNPNAAAETPSVLSAVGTPASTSNGSTDGAITDGGSGGHTSRGSKSETDPDLRCAGEHERTNHDNASLSYEYGPELLERNGAFRGLIGSFKPLRSCVELGTSPSEDMKSTYDRAHANLQEVTRKNRPCNSGWVPPGGMEDTWSRWADGTTHAPTSELYEEAKSQYGGKIYKDFWEMSAWAESRGTTLDKLTNAL</sequence>
<organism evidence="2 3">
    <name type="scientific">Kwoniella europaea PYCC6329</name>
    <dbReference type="NCBI Taxonomy" id="1423913"/>
    <lineage>
        <taxon>Eukaryota</taxon>
        <taxon>Fungi</taxon>
        <taxon>Dikarya</taxon>
        <taxon>Basidiomycota</taxon>
        <taxon>Agaricomycotina</taxon>
        <taxon>Tremellomycetes</taxon>
        <taxon>Tremellales</taxon>
        <taxon>Cryptococcaceae</taxon>
        <taxon>Kwoniella</taxon>
    </lineage>
</organism>
<gene>
    <name evidence="2" type="ORF">V865_008070</name>
</gene>
<dbReference type="RefSeq" id="XP_066087907.1">
    <property type="nucleotide sequence ID" value="XM_066231810.1"/>
</dbReference>
<dbReference type="KEGG" id="ker:91106871"/>
<dbReference type="GeneID" id="91106871"/>
<dbReference type="EMBL" id="CP144091">
    <property type="protein sequence ID" value="WWD09940.1"/>
    <property type="molecule type" value="Genomic_DNA"/>
</dbReference>
<name>A0AAX4KWH8_9TREE</name>
<feature type="compositionally biased region" description="Basic and acidic residues" evidence="1">
    <location>
        <begin position="45"/>
        <end position="64"/>
    </location>
</feature>
<reference evidence="2 3" key="1">
    <citation type="submission" date="2024-01" db="EMBL/GenBank/DDBJ databases">
        <title>Comparative genomics of Cryptococcus and Kwoniella reveals pathogenesis evolution and contrasting modes of karyotype evolution via chromosome fusion or intercentromeric recombination.</title>
        <authorList>
            <person name="Coelho M.A."/>
            <person name="David-Palma M."/>
            <person name="Shea T."/>
            <person name="Bowers K."/>
            <person name="McGinley-Smith S."/>
            <person name="Mohammad A.W."/>
            <person name="Gnirke A."/>
            <person name="Yurkov A.M."/>
            <person name="Nowrousian M."/>
            <person name="Sun S."/>
            <person name="Cuomo C.A."/>
            <person name="Heitman J."/>
        </authorList>
    </citation>
    <scope>NUCLEOTIDE SEQUENCE [LARGE SCALE GENOMIC DNA]</scope>
    <source>
        <strain evidence="2 3">PYCC6329</strain>
    </source>
</reference>
<feature type="compositionally biased region" description="Polar residues" evidence="1">
    <location>
        <begin position="20"/>
        <end position="30"/>
    </location>
</feature>